<evidence type="ECO:0000313" key="2">
    <source>
        <dbReference type="EMBL" id="KAG2562958.1"/>
    </source>
</evidence>
<proteinExistence type="predicted"/>
<feature type="region of interest" description="Disordered" evidence="1">
    <location>
        <begin position="71"/>
        <end position="93"/>
    </location>
</feature>
<evidence type="ECO:0000256" key="1">
    <source>
        <dbReference type="SAM" id="MobiDB-lite"/>
    </source>
</evidence>
<evidence type="ECO:0000313" key="3">
    <source>
        <dbReference type="Proteomes" id="UP000823388"/>
    </source>
</evidence>
<dbReference type="Proteomes" id="UP000823388">
    <property type="component" value="Chromosome 8K"/>
</dbReference>
<protein>
    <submittedName>
        <fullName evidence="2">Uncharacterized protein</fullName>
    </submittedName>
</protein>
<feature type="compositionally biased region" description="Basic residues" evidence="1">
    <location>
        <begin position="110"/>
        <end position="127"/>
    </location>
</feature>
<feature type="region of interest" description="Disordered" evidence="1">
    <location>
        <begin position="110"/>
        <end position="151"/>
    </location>
</feature>
<dbReference type="EMBL" id="CM029051">
    <property type="protein sequence ID" value="KAG2562958.1"/>
    <property type="molecule type" value="Genomic_DNA"/>
</dbReference>
<organism evidence="2 3">
    <name type="scientific">Panicum virgatum</name>
    <name type="common">Blackwell switchgrass</name>
    <dbReference type="NCBI Taxonomy" id="38727"/>
    <lineage>
        <taxon>Eukaryota</taxon>
        <taxon>Viridiplantae</taxon>
        <taxon>Streptophyta</taxon>
        <taxon>Embryophyta</taxon>
        <taxon>Tracheophyta</taxon>
        <taxon>Spermatophyta</taxon>
        <taxon>Magnoliopsida</taxon>
        <taxon>Liliopsida</taxon>
        <taxon>Poales</taxon>
        <taxon>Poaceae</taxon>
        <taxon>PACMAD clade</taxon>
        <taxon>Panicoideae</taxon>
        <taxon>Panicodae</taxon>
        <taxon>Paniceae</taxon>
        <taxon>Panicinae</taxon>
        <taxon>Panicum</taxon>
        <taxon>Panicum sect. Hiantes</taxon>
    </lineage>
</organism>
<sequence>MELRQFSTGIEGGKNKKSPSCGLLLLGQRWSRCRSTWRHRRRIIGPHGVPLPRPVLPCQIHDIRWLPPLPSPLARIRTRSKDGERGSDKLKEGSLEVGVIDMARDLQRHRREGVPGWRKRRRQRRRRGMESGCERDCAAAASTSRPHPHKM</sequence>
<keyword evidence="3" id="KW-1185">Reference proteome</keyword>
<name>A0A8T0PPU6_PANVG</name>
<dbReference type="AlphaFoldDB" id="A0A8T0PPU6"/>
<feature type="compositionally biased region" description="Basic and acidic residues" evidence="1">
    <location>
        <begin position="128"/>
        <end position="137"/>
    </location>
</feature>
<feature type="compositionally biased region" description="Basic and acidic residues" evidence="1">
    <location>
        <begin position="79"/>
        <end position="93"/>
    </location>
</feature>
<gene>
    <name evidence="2" type="ORF">PVAP13_8KG305832</name>
</gene>
<accession>A0A8T0PPU6</accession>
<comment type="caution">
    <text evidence="2">The sequence shown here is derived from an EMBL/GenBank/DDBJ whole genome shotgun (WGS) entry which is preliminary data.</text>
</comment>
<reference evidence="2" key="1">
    <citation type="submission" date="2020-05" db="EMBL/GenBank/DDBJ databases">
        <title>WGS assembly of Panicum virgatum.</title>
        <authorList>
            <person name="Lovell J.T."/>
            <person name="Jenkins J."/>
            <person name="Shu S."/>
            <person name="Juenger T.E."/>
            <person name="Schmutz J."/>
        </authorList>
    </citation>
    <scope>NUCLEOTIDE SEQUENCE</scope>
    <source>
        <strain evidence="2">AP13</strain>
    </source>
</reference>